<gene>
    <name evidence="11" type="ORF">OIHEL45_10938</name>
</gene>
<evidence type="ECO:0000256" key="6">
    <source>
        <dbReference type="ARBA" id="ARBA00022723"/>
    </source>
</evidence>
<sequence length="337" mass="34975">MSDYHRPLVQIGPARPEGAVTLAGGWGWFTHVEVLNRASAPRVIPAAELPQVALETLTAPRAPVAGLSFDRPRVMGILNATPDSFSDGGRHADPQVAVAAGVAMRSVGVDMLDVGGESTRPGAETVPAAVEIARVVPVIEGLRASGPGAISIDTRKAAVAEAAVAAGAGLVNDVAALTFDPALAPFCAARGLPICVMHAKGDPATMQRDPRYDDVLLDVYDYLAERIAALEAVGIERRNIIADPGIGFGKTLEHNLALLARLSLFHSLGVPVLLGASRKRFIGTIGGGEAGEDRAPGSIAVALAALNHGIQFLRVHDVAQTIQAIALYRAAMTGKQI</sequence>
<evidence type="ECO:0000256" key="8">
    <source>
        <dbReference type="ARBA" id="ARBA00022909"/>
    </source>
</evidence>
<evidence type="ECO:0000259" key="10">
    <source>
        <dbReference type="PROSITE" id="PS50972"/>
    </source>
</evidence>
<dbReference type="PROSITE" id="PS00793">
    <property type="entry name" value="DHPS_2"/>
    <property type="match status" value="1"/>
</dbReference>
<evidence type="ECO:0000256" key="9">
    <source>
        <dbReference type="RuleBase" id="RU361205"/>
    </source>
</evidence>
<comment type="cofactor">
    <cofactor evidence="2 9">
        <name>Mg(2+)</name>
        <dbReference type="ChEBI" id="CHEBI:18420"/>
    </cofactor>
</comment>
<dbReference type="InterPro" id="IPR000489">
    <property type="entry name" value="Pterin-binding_dom"/>
</dbReference>
<accession>A0ABM9X732</accession>
<comment type="catalytic activity">
    <reaction evidence="1">
        <text>(7,8-dihydropterin-6-yl)methyl diphosphate + 4-aminobenzoate = 7,8-dihydropteroate + diphosphate</text>
        <dbReference type="Rhea" id="RHEA:19949"/>
        <dbReference type="ChEBI" id="CHEBI:17836"/>
        <dbReference type="ChEBI" id="CHEBI:17839"/>
        <dbReference type="ChEBI" id="CHEBI:33019"/>
        <dbReference type="ChEBI" id="CHEBI:72950"/>
        <dbReference type="EC" id="2.5.1.15"/>
    </reaction>
</comment>
<dbReference type="PANTHER" id="PTHR20941">
    <property type="entry name" value="FOLATE SYNTHESIS PROTEINS"/>
    <property type="match status" value="1"/>
</dbReference>
<organism evidence="11 12">
    <name type="scientific">Sulfitobacter indolifex HEL-45</name>
    <dbReference type="NCBI Taxonomy" id="391624"/>
    <lineage>
        <taxon>Bacteria</taxon>
        <taxon>Pseudomonadati</taxon>
        <taxon>Pseudomonadota</taxon>
        <taxon>Alphaproteobacteria</taxon>
        <taxon>Rhodobacterales</taxon>
        <taxon>Roseobacteraceae</taxon>
        <taxon>Sulfitobacter</taxon>
    </lineage>
</organism>
<dbReference type="InterPro" id="IPR045031">
    <property type="entry name" value="DHP_synth-like"/>
</dbReference>
<evidence type="ECO:0000313" key="11">
    <source>
        <dbReference type="EMBL" id="EDQ05253.1"/>
    </source>
</evidence>
<keyword evidence="8 9" id="KW-0289">Folate biosynthesis</keyword>
<name>A0ABM9X732_9RHOB</name>
<keyword evidence="5 9" id="KW-0808">Transferase</keyword>
<evidence type="ECO:0000256" key="5">
    <source>
        <dbReference type="ARBA" id="ARBA00022679"/>
    </source>
</evidence>
<comment type="caution">
    <text evidence="11">The sequence shown here is derived from an EMBL/GenBank/DDBJ whole genome shotgun (WGS) entry which is preliminary data.</text>
</comment>
<keyword evidence="7 9" id="KW-0460">Magnesium</keyword>
<comment type="pathway">
    <text evidence="3 9">Cofactor biosynthesis; tetrahydrofolate biosynthesis; 7,8-dihydrofolate from 2-amino-4-hydroxy-6-hydroxymethyl-7,8-dihydropteridine diphosphate and 4-aminobenzoate: step 1/2.</text>
</comment>
<dbReference type="Gene3D" id="3.20.20.20">
    <property type="entry name" value="Dihydropteroate synthase-like"/>
    <property type="match status" value="1"/>
</dbReference>
<evidence type="ECO:0000256" key="4">
    <source>
        <dbReference type="ARBA" id="ARBA00012458"/>
    </source>
</evidence>
<dbReference type="Pfam" id="PF00809">
    <property type="entry name" value="Pterin_bind"/>
    <property type="match status" value="1"/>
</dbReference>
<dbReference type="Proteomes" id="UP000003257">
    <property type="component" value="Unassembled WGS sequence"/>
</dbReference>
<evidence type="ECO:0000256" key="2">
    <source>
        <dbReference type="ARBA" id="ARBA00001946"/>
    </source>
</evidence>
<dbReference type="PANTHER" id="PTHR20941:SF1">
    <property type="entry name" value="FOLIC ACID SYNTHESIS PROTEIN FOL1"/>
    <property type="match status" value="1"/>
</dbReference>
<dbReference type="EMBL" id="ABID01000002">
    <property type="protein sequence ID" value="EDQ05253.1"/>
    <property type="molecule type" value="Genomic_DNA"/>
</dbReference>
<dbReference type="PROSITE" id="PS50972">
    <property type="entry name" value="PTERIN_BINDING"/>
    <property type="match status" value="1"/>
</dbReference>
<evidence type="ECO:0000256" key="7">
    <source>
        <dbReference type="ARBA" id="ARBA00022842"/>
    </source>
</evidence>
<dbReference type="PROSITE" id="PS00792">
    <property type="entry name" value="DHPS_1"/>
    <property type="match status" value="1"/>
</dbReference>
<evidence type="ECO:0000313" key="12">
    <source>
        <dbReference type="Proteomes" id="UP000003257"/>
    </source>
</evidence>
<comment type="function">
    <text evidence="9">Catalyzes the condensation of para-aminobenzoate (pABA) with 6-hydroxymethyl-7,8-dihydropterin diphosphate (DHPt-PP) to form 7,8-dihydropteroate (H2Pte), the immediate precursor of folate derivatives.</text>
</comment>
<protein>
    <recommendedName>
        <fullName evidence="4 9">Dihydropteroate synthase</fullName>
        <shortName evidence="9">DHPS</shortName>
        <ecNumber evidence="4 9">2.5.1.15</ecNumber>
    </recommendedName>
    <alternativeName>
        <fullName evidence="9">Dihydropteroate pyrophosphorylase</fullName>
    </alternativeName>
</protein>
<feature type="domain" description="Pterin-binding" evidence="10">
    <location>
        <begin position="72"/>
        <end position="326"/>
    </location>
</feature>
<evidence type="ECO:0000256" key="1">
    <source>
        <dbReference type="ARBA" id="ARBA00000012"/>
    </source>
</evidence>
<reference evidence="11 12" key="1">
    <citation type="submission" date="2007-11" db="EMBL/GenBank/DDBJ databases">
        <authorList>
            <person name="Wagner-Dobler I."/>
            <person name="Ferriera S."/>
            <person name="Johnson J."/>
            <person name="Kravitz S."/>
            <person name="Beeson K."/>
            <person name="Sutton G."/>
            <person name="Rogers Y.-H."/>
            <person name="Friedman R."/>
            <person name="Frazier M."/>
            <person name="Venter J.C."/>
        </authorList>
    </citation>
    <scope>NUCLEOTIDE SEQUENCE [LARGE SCALE GENOMIC DNA]</scope>
    <source>
        <strain evidence="11 12">HEL-45</strain>
    </source>
</reference>
<keyword evidence="12" id="KW-1185">Reference proteome</keyword>
<dbReference type="InterPro" id="IPR011005">
    <property type="entry name" value="Dihydropteroate_synth-like_sf"/>
</dbReference>
<dbReference type="NCBIfam" id="TIGR01496">
    <property type="entry name" value="DHPS"/>
    <property type="match status" value="1"/>
</dbReference>
<dbReference type="RefSeq" id="WP_007119391.1">
    <property type="nucleotide sequence ID" value="NZ_ABID01000002.1"/>
</dbReference>
<dbReference type="InterPro" id="IPR006390">
    <property type="entry name" value="DHP_synth_dom"/>
</dbReference>
<keyword evidence="6 9" id="KW-0479">Metal-binding</keyword>
<comment type="similarity">
    <text evidence="9">Belongs to the DHPS family.</text>
</comment>
<evidence type="ECO:0000256" key="3">
    <source>
        <dbReference type="ARBA" id="ARBA00004763"/>
    </source>
</evidence>
<proteinExistence type="inferred from homology"/>
<dbReference type="EC" id="2.5.1.15" evidence="4 9"/>
<dbReference type="CDD" id="cd00739">
    <property type="entry name" value="DHPS"/>
    <property type="match status" value="1"/>
</dbReference>
<dbReference type="SUPFAM" id="SSF51717">
    <property type="entry name" value="Dihydropteroate synthetase-like"/>
    <property type="match status" value="1"/>
</dbReference>